<name>A0A8H6MZL3_9PEZI</name>
<accession>A0A8H6MZL3</accession>
<gene>
    <name evidence="3" type="ORF">CSOJ01_04284</name>
</gene>
<evidence type="ECO:0000313" key="3">
    <source>
        <dbReference type="EMBL" id="KAF6814051.1"/>
    </source>
</evidence>
<evidence type="ECO:0000256" key="2">
    <source>
        <dbReference type="SAM" id="SignalP"/>
    </source>
</evidence>
<feature type="chain" id="PRO_5034588280" evidence="2">
    <location>
        <begin position="18"/>
        <end position="344"/>
    </location>
</feature>
<evidence type="ECO:0000256" key="1">
    <source>
        <dbReference type="SAM" id="Phobius"/>
    </source>
</evidence>
<dbReference type="AlphaFoldDB" id="A0A8H6MZL3"/>
<feature type="transmembrane region" description="Helical" evidence="1">
    <location>
        <begin position="321"/>
        <end position="343"/>
    </location>
</feature>
<feature type="signal peptide" evidence="2">
    <location>
        <begin position="1"/>
        <end position="17"/>
    </location>
</feature>
<organism evidence="3 4">
    <name type="scientific">Colletotrichum sojae</name>
    <dbReference type="NCBI Taxonomy" id="2175907"/>
    <lineage>
        <taxon>Eukaryota</taxon>
        <taxon>Fungi</taxon>
        <taxon>Dikarya</taxon>
        <taxon>Ascomycota</taxon>
        <taxon>Pezizomycotina</taxon>
        <taxon>Sordariomycetes</taxon>
        <taxon>Hypocreomycetidae</taxon>
        <taxon>Glomerellales</taxon>
        <taxon>Glomerellaceae</taxon>
        <taxon>Colletotrichum</taxon>
        <taxon>Colletotrichum orchidearum species complex</taxon>
    </lineage>
</organism>
<reference evidence="3 4" key="1">
    <citation type="journal article" date="2020" name="Phytopathology">
        <title>Genome Sequence Resources of Colletotrichum truncatum, C. plurivorum, C. musicola, and C. sojae: Four Species Pathogenic to Soybean (Glycine max).</title>
        <authorList>
            <person name="Rogerio F."/>
            <person name="Boufleur T.R."/>
            <person name="Ciampi-Guillardi M."/>
            <person name="Sukno S.A."/>
            <person name="Thon M.R."/>
            <person name="Massola Junior N.S."/>
            <person name="Baroncelli R."/>
        </authorList>
    </citation>
    <scope>NUCLEOTIDE SEQUENCE [LARGE SCALE GENOMIC DNA]</scope>
    <source>
        <strain evidence="3 4">LFN0009</strain>
    </source>
</reference>
<dbReference type="Proteomes" id="UP000652219">
    <property type="component" value="Unassembled WGS sequence"/>
</dbReference>
<keyword evidence="1" id="KW-0812">Transmembrane</keyword>
<sequence length="344" mass="37661">MLREIFLLLLTAGFSLASDRNIDGCRWGFGGYGEPCGGLYVGADNKAWFDAVENSNSTGTYTMPGYDVSMPWPGAPMKGWKISKTAVDLPNLPQDIRDIDPESRMTAVVGADLKIIAPESLYVPSKNESDHGKPVVNVHPDWVFCAWRWYDPPADNRLLGTYNGSLVVPEDGSCAKWLSEECINAVEKQARTAYIVDSDTEGMYGVRHTCTSINIPDECQGTRVDYAGSSLSTFGVPLQYLNGSTTFLGGYVLEEHTTVQDTQEIWTTVTEIYQPLLTLFGRASNKSDGRVEPGFSKLSCVRALPAEGKSNSSEGNDTNGAMLLSSAFAVNIAFFACLLFWFFL</sequence>
<proteinExistence type="predicted"/>
<dbReference type="EMBL" id="WIGN01000047">
    <property type="protein sequence ID" value="KAF6814051.1"/>
    <property type="molecule type" value="Genomic_DNA"/>
</dbReference>
<protein>
    <submittedName>
        <fullName evidence="3">Uncharacterized protein</fullName>
    </submittedName>
</protein>
<comment type="caution">
    <text evidence="3">The sequence shown here is derived from an EMBL/GenBank/DDBJ whole genome shotgun (WGS) entry which is preliminary data.</text>
</comment>
<evidence type="ECO:0000313" key="4">
    <source>
        <dbReference type="Proteomes" id="UP000652219"/>
    </source>
</evidence>
<keyword evidence="4" id="KW-1185">Reference proteome</keyword>
<keyword evidence="1" id="KW-0472">Membrane</keyword>
<keyword evidence="1" id="KW-1133">Transmembrane helix</keyword>
<keyword evidence="2" id="KW-0732">Signal</keyword>